<dbReference type="Pfam" id="PF08808">
    <property type="entry name" value="RES"/>
    <property type="match status" value="1"/>
</dbReference>
<accession>A0A1A3NYK0</accession>
<evidence type="ECO:0000313" key="3">
    <source>
        <dbReference type="Proteomes" id="UP000093928"/>
    </source>
</evidence>
<feature type="domain" description="RES" evidence="1">
    <location>
        <begin position="11"/>
        <end position="133"/>
    </location>
</feature>
<dbReference type="Proteomes" id="UP000093928">
    <property type="component" value="Unassembled WGS sequence"/>
</dbReference>
<evidence type="ECO:0000313" key="2">
    <source>
        <dbReference type="EMBL" id="OBK27088.1"/>
    </source>
</evidence>
<comment type="caution">
    <text evidence="2">The sequence shown here is derived from an EMBL/GenBank/DDBJ whole genome shotgun (WGS) entry which is preliminary data.</text>
</comment>
<evidence type="ECO:0000259" key="1">
    <source>
        <dbReference type="Pfam" id="PF08808"/>
    </source>
</evidence>
<dbReference type="OrthoDB" id="4723364at2"/>
<dbReference type="EMBL" id="LZLS01000101">
    <property type="protein sequence ID" value="OBK27088.1"/>
    <property type="molecule type" value="Genomic_DNA"/>
</dbReference>
<sequence>MKFTVFRHAAYDTPWWAFPSASDGRFHRAGMDTVQYLCLHPLGPAAEMLRHHIGPSGDPDDLLLNLWTAIVDVEAVRVDFDDCADYGLTPEELVGEDYVPTQALAETVQGTGADAMIVPSAALPGTHNLILFGVRLLTGFLSEPLAPEDIPTGHLTDGARPPAEVAAHVRWRRRPHRALEQWKSTERYDLFEDPSATR</sequence>
<dbReference type="InterPro" id="IPR014914">
    <property type="entry name" value="RES_dom"/>
</dbReference>
<name>A0A1A3NYK0_MYCAS</name>
<dbReference type="RefSeq" id="WP_065144215.1">
    <property type="nucleotide sequence ID" value="NZ_LZLS01000101.1"/>
</dbReference>
<dbReference type="AlphaFoldDB" id="A0A1A3NYK0"/>
<reference evidence="2 3" key="1">
    <citation type="submission" date="2016-06" db="EMBL/GenBank/DDBJ databases">
        <authorList>
            <person name="Kjaerup R.B."/>
            <person name="Dalgaard T.S."/>
            <person name="Juul-Madsen H.R."/>
        </authorList>
    </citation>
    <scope>NUCLEOTIDE SEQUENCE [LARGE SCALE GENOMIC DNA]</scope>
    <source>
        <strain evidence="2 3">1165133.8</strain>
    </source>
</reference>
<gene>
    <name evidence="2" type="ORF">A5634_01485</name>
</gene>
<protein>
    <recommendedName>
        <fullName evidence="1">RES domain-containing protein</fullName>
    </recommendedName>
</protein>
<proteinExistence type="predicted"/>
<organism evidence="2 3">
    <name type="scientific">Mycobacterium asiaticum</name>
    <dbReference type="NCBI Taxonomy" id="1790"/>
    <lineage>
        <taxon>Bacteria</taxon>
        <taxon>Bacillati</taxon>
        <taxon>Actinomycetota</taxon>
        <taxon>Actinomycetes</taxon>
        <taxon>Mycobacteriales</taxon>
        <taxon>Mycobacteriaceae</taxon>
        <taxon>Mycobacterium</taxon>
    </lineage>
</organism>